<proteinExistence type="inferred from homology"/>
<comment type="catalytic activity">
    <reaction evidence="4">
        <text>ATP + H2O = ADP + phosphate + H(+)</text>
        <dbReference type="Rhea" id="RHEA:13065"/>
        <dbReference type="ChEBI" id="CHEBI:15377"/>
        <dbReference type="ChEBI" id="CHEBI:15378"/>
        <dbReference type="ChEBI" id="CHEBI:30616"/>
        <dbReference type="ChEBI" id="CHEBI:43474"/>
        <dbReference type="ChEBI" id="CHEBI:456216"/>
        <dbReference type="EC" id="5.6.2.4"/>
    </reaction>
</comment>
<dbReference type="RefSeq" id="WP_156006634.1">
    <property type="nucleotide sequence ID" value="NZ_CP045483.1"/>
</dbReference>
<dbReference type="AlphaFoldDB" id="A0A650CPS7"/>
<dbReference type="GeneID" id="42798673"/>
<dbReference type="InterPro" id="IPR002789">
    <property type="entry name" value="HerA_central"/>
</dbReference>
<dbReference type="InterPro" id="IPR008571">
    <property type="entry name" value="HerA-like"/>
</dbReference>
<dbReference type="Proteomes" id="UP000423396">
    <property type="component" value="Chromosome"/>
</dbReference>
<dbReference type="PANTHER" id="PTHR42957:SF2">
    <property type="entry name" value="HELICASE HERA CENTRAL DOMAIN-CONTAINING PROTEIN"/>
    <property type="match status" value="1"/>
</dbReference>
<dbReference type="Pfam" id="PF01935">
    <property type="entry name" value="DUF87"/>
    <property type="match status" value="1"/>
</dbReference>
<dbReference type="KEGG" id="sazo:D1868_06345"/>
<dbReference type="GO" id="GO:0043139">
    <property type="term" value="F:5'-3' DNA helicase activity"/>
    <property type="evidence" value="ECO:0007669"/>
    <property type="project" value="UniProtKB-EC"/>
</dbReference>
<evidence type="ECO:0000256" key="1">
    <source>
        <dbReference type="ARBA" id="ARBA00007816"/>
    </source>
</evidence>
<reference evidence="6 7" key="1">
    <citation type="submission" date="2019-10" db="EMBL/GenBank/DDBJ databases">
        <title>Genome Sequences from Six Type Strain Members of the Archaeal Family Sulfolobaceae: Acidianus ambivalens, Acidianus infernus, Metallosphaera prunae, Stygiolobus azoricus, Sulfolobus metallicus, and Sulfurisphaera ohwakuensis.</title>
        <authorList>
            <person name="Counts J.A."/>
            <person name="Kelly R.M."/>
        </authorList>
    </citation>
    <scope>NUCLEOTIDE SEQUENCE [LARGE SCALE GENOMIC DNA]</scope>
    <source>
        <strain evidence="6 7">FC6</strain>
    </source>
</reference>
<gene>
    <name evidence="6" type="ORF">D1868_06345</name>
</gene>
<evidence type="ECO:0000259" key="5">
    <source>
        <dbReference type="Pfam" id="PF01935"/>
    </source>
</evidence>
<dbReference type="InterPro" id="IPR027417">
    <property type="entry name" value="P-loop_NTPase"/>
</dbReference>
<feature type="domain" description="Helicase HerA central" evidence="5">
    <location>
        <begin position="140"/>
        <end position="394"/>
    </location>
</feature>
<dbReference type="PANTHER" id="PTHR42957">
    <property type="entry name" value="HELICASE MJ1565-RELATED"/>
    <property type="match status" value="1"/>
</dbReference>
<dbReference type="GO" id="GO:0043138">
    <property type="term" value="F:3'-5' DNA helicase activity"/>
    <property type="evidence" value="ECO:0007669"/>
    <property type="project" value="UniProtKB-EC"/>
</dbReference>
<evidence type="ECO:0000313" key="6">
    <source>
        <dbReference type="EMBL" id="QGR19652.1"/>
    </source>
</evidence>
<evidence type="ECO:0000313" key="7">
    <source>
        <dbReference type="Proteomes" id="UP000423396"/>
    </source>
</evidence>
<sequence length="548" mass="62294">MSNADAIGIVLEGGTPNVVKALIKADHEVKIGEFLIIRDREGRTGLVQVEHYEYGNDFYTESLGIVKSLIDSEVLATVLDKGTYLTVWLRVIKENNAKVQMPGNLVLKFPEIKDINKLDQTQRKFLELLYEEKLEDPRYVKYGRIINTNIPLLLRINALPMHMGIFGETGSGKSYNMRYLIDVFSNIEYDGKHYAIPMIIIDANGDYIDLATLSMKREYINRNGSRQMITRYAFTDIPNAQRFRLDMNLFTPSDIAYMVVTAKYRDTDVSQASLQMNLLEMALNELRDEDYNTLFTEDGFSELQQKVNEIVDERKDELGFTKNTQRALQSALQTFRSKVKEYDLISSDGETFSYDTLDEIFFKHGLVIIDFSADGAPGMDLLTKQIVVGYIARLMLNYLVKKKMNNERRILSLVIEEAQNYIPSENYPVNARLTKDVLATLATQGRKFGASLILISQRPAFVDKVVLSMLNSFIFHRVYHEDVKYIQSVTGGISEYLAKELISLPRGQAIVTGLINSLEIPVRVQIDKKPELESDIGSEGDILEILSG</sequence>
<accession>A0A650CPS7</accession>
<dbReference type="EMBL" id="CP045483">
    <property type="protein sequence ID" value="QGR19652.1"/>
    <property type="molecule type" value="Genomic_DNA"/>
</dbReference>
<dbReference type="OrthoDB" id="107033at2157"/>
<evidence type="ECO:0000256" key="2">
    <source>
        <dbReference type="ARBA" id="ARBA00034617"/>
    </source>
</evidence>
<comment type="catalytic activity">
    <reaction evidence="3">
        <text>ATP + H2O = ADP + phosphate + H(+)</text>
        <dbReference type="Rhea" id="RHEA:13065"/>
        <dbReference type="ChEBI" id="CHEBI:15377"/>
        <dbReference type="ChEBI" id="CHEBI:15378"/>
        <dbReference type="ChEBI" id="CHEBI:30616"/>
        <dbReference type="ChEBI" id="CHEBI:43474"/>
        <dbReference type="ChEBI" id="CHEBI:456216"/>
        <dbReference type="EC" id="5.6.2.3"/>
    </reaction>
</comment>
<comment type="similarity">
    <text evidence="1">Belongs to the HerA family.</text>
</comment>
<dbReference type="SUPFAM" id="SSF52540">
    <property type="entry name" value="P-loop containing nucleoside triphosphate hydrolases"/>
    <property type="match status" value="1"/>
</dbReference>
<evidence type="ECO:0000256" key="3">
    <source>
        <dbReference type="ARBA" id="ARBA00048954"/>
    </source>
</evidence>
<name>A0A650CPS7_9CREN</name>
<comment type="catalytic activity">
    <reaction evidence="2">
        <text>Couples ATP hydrolysis with the unwinding of duplex DNA by translocating in the 3'-5' direction.</text>
        <dbReference type="EC" id="5.6.2.4"/>
    </reaction>
</comment>
<dbReference type="Gene3D" id="3.40.50.300">
    <property type="entry name" value="P-loop containing nucleotide triphosphate hydrolases"/>
    <property type="match status" value="2"/>
</dbReference>
<evidence type="ECO:0000256" key="4">
    <source>
        <dbReference type="ARBA" id="ARBA00048988"/>
    </source>
</evidence>
<protein>
    <submittedName>
        <fullName evidence="6">DUF87 domain-containing protein</fullName>
    </submittedName>
</protein>
<organism evidence="6 7">
    <name type="scientific">Stygiolobus azoricus</name>
    <dbReference type="NCBI Taxonomy" id="41675"/>
    <lineage>
        <taxon>Archaea</taxon>
        <taxon>Thermoproteota</taxon>
        <taxon>Thermoprotei</taxon>
        <taxon>Sulfolobales</taxon>
        <taxon>Sulfolobaceae</taxon>
        <taxon>Stygiolobus</taxon>
    </lineage>
</organism>
<keyword evidence="7" id="KW-1185">Reference proteome</keyword>